<evidence type="ECO:0000313" key="1">
    <source>
        <dbReference type="EMBL" id="MBM3281912.1"/>
    </source>
</evidence>
<name>A0A8T4C5W3_9ARCH</name>
<dbReference type="EMBL" id="VGJJ01000004">
    <property type="protein sequence ID" value="MBM3281912.1"/>
    <property type="molecule type" value="Genomic_DNA"/>
</dbReference>
<dbReference type="AlphaFoldDB" id="A0A8T4C5W3"/>
<protein>
    <submittedName>
        <fullName evidence="1">DUF2203 family protein</fullName>
    </submittedName>
</protein>
<dbReference type="InterPro" id="IPR018699">
    <property type="entry name" value="DUF2203"/>
</dbReference>
<gene>
    <name evidence="1" type="ORF">FJY86_01040</name>
</gene>
<dbReference type="Pfam" id="PF09969">
    <property type="entry name" value="DUF2203"/>
    <property type="match status" value="1"/>
</dbReference>
<sequence>MAHRYFTLTEAEALLPKVKLHMDKLMNLHDELSALSGVKLHAEELDWKTHLLAININKRYHELSFKYFAELEALTHLGCYVKDVGQGLVDFYSKLDQKDVLLCWQYDEPTILYYHDESTGKSGRIPIHVLKEKLAAQTKTLL</sequence>
<proteinExistence type="predicted"/>
<comment type="caution">
    <text evidence="1">The sequence shown here is derived from an EMBL/GenBank/DDBJ whole genome shotgun (WGS) entry which is preliminary data.</text>
</comment>
<reference evidence="1" key="1">
    <citation type="submission" date="2019-03" db="EMBL/GenBank/DDBJ databases">
        <title>Lake Tanganyika Metagenome-Assembled Genomes (MAGs).</title>
        <authorList>
            <person name="Tran P."/>
        </authorList>
    </citation>
    <scope>NUCLEOTIDE SEQUENCE</scope>
    <source>
        <strain evidence="1">M_DeepCast_50m_m2_156</strain>
    </source>
</reference>
<dbReference type="Proteomes" id="UP000774699">
    <property type="component" value="Unassembled WGS sequence"/>
</dbReference>
<organism evidence="1 2">
    <name type="scientific">Candidatus Iainarchaeum sp</name>
    <dbReference type="NCBI Taxonomy" id="3101447"/>
    <lineage>
        <taxon>Archaea</taxon>
        <taxon>Candidatus Iainarchaeota</taxon>
        <taxon>Candidatus Iainarchaeia</taxon>
        <taxon>Candidatus Iainarchaeales</taxon>
        <taxon>Candidatus Iainarchaeaceae</taxon>
        <taxon>Candidatus Iainarchaeum</taxon>
    </lineage>
</organism>
<dbReference type="PIRSF" id="PIRSF016498">
    <property type="entry name" value="UCP016498"/>
    <property type="match status" value="1"/>
</dbReference>
<evidence type="ECO:0000313" key="2">
    <source>
        <dbReference type="Proteomes" id="UP000774699"/>
    </source>
</evidence>
<accession>A0A8T4C5W3</accession>